<gene>
    <name evidence="4" type="ORF">GCM10007414_09160</name>
</gene>
<dbReference type="EMBL" id="BMDY01000004">
    <property type="protein sequence ID" value="GGA98334.1"/>
    <property type="molecule type" value="Genomic_DNA"/>
</dbReference>
<dbReference type="PANTHER" id="PTHR22946">
    <property type="entry name" value="DIENELACTONE HYDROLASE DOMAIN-CONTAINING PROTEIN-RELATED"/>
    <property type="match status" value="1"/>
</dbReference>
<evidence type="ECO:0000256" key="1">
    <source>
        <dbReference type="ARBA" id="ARBA00022801"/>
    </source>
</evidence>
<feature type="domain" description="Peptidase S9 prolyl oligopeptidase catalytic" evidence="3">
    <location>
        <begin position="119"/>
        <end position="176"/>
    </location>
</feature>
<proteinExistence type="predicted"/>
<evidence type="ECO:0000256" key="2">
    <source>
        <dbReference type="SAM" id="SignalP"/>
    </source>
</evidence>
<organism evidence="4 5">
    <name type="scientific">Agarivorans gilvus</name>
    <dbReference type="NCBI Taxonomy" id="680279"/>
    <lineage>
        <taxon>Bacteria</taxon>
        <taxon>Pseudomonadati</taxon>
        <taxon>Pseudomonadota</taxon>
        <taxon>Gammaproteobacteria</taxon>
        <taxon>Alteromonadales</taxon>
        <taxon>Alteromonadaceae</taxon>
        <taxon>Agarivorans</taxon>
    </lineage>
</organism>
<accession>A0ABQ1HZG1</accession>
<dbReference type="InterPro" id="IPR029058">
    <property type="entry name" value="AB_hydrolase_fold"/>
</dbReference>
<protein>
    <recommendedName>
        <fullName evidence="3">Peptidase S9 prolyl oligopeptidase catalytic domain-containing protein</fullName>
    </recommendedName>
</protein>
<keyword evidence="5" id="KW-1185">Reference proteome</keyword>
<comment type="caution">
    <text evidence="4">The sequence shown here is derived from an EMBL/GenBank/DDBJ whole genome shotgun (WGS) entry which is preliminary data.</text>
</comment>
<dbReference type="SUPFAM" id="SSF53474">
    <property type="entry name" value="alpha/beta-Hydrolases"/>
    <property type="match status" value="1"/>
</dbReference>
<dbReference type="Gene3D" id="3.40.50.1820">
    <property type="entry name" value="alpha/beta hydrolase"/>
    <property type="match status" value="1"/>
</dbReference>
<evidence type="ECO:0000259" key="3">
    <source>
        <dbReference type="Pfam" id="PF00326"/>
    </source>
</evidence>
<dbReference type="InterPro" id="IPR001375">
    <property type="entry name" value="Peptidase_S9_cat"/>
</dbReference>
<name>A0ABQ1HZG1_9ALTE</name>
<dbReference type="PANTHER" id="PTHR22946:SF9">
    <property type="entry name" value="POLYKETIDE TRANSFERASE AF380"/>
    <property type="match status" value="1"/>
</dbReference>
<dbReference type="Proteomes" id="UP000651977">
    <property type="component" value="Unassembled WGS sequence"/>
</dbReference>
<feature type="chain" id="PRO_5046735230" description="Peptidase S9 prolyl oligopeptidase catalytic domain-containing protein" evidence="2">
    <location>
        <begin position="20"/>
        <end position="278"/>
    </location>
</feature>
<keyword evidence="1" id="KW-0378">Hydrolase</keyword>
<keyword evidence="2" id="KW-0732">Signal</keyword>
<feature type="signal peptide" evidence="2">
    <location>
        <begin position="1"/>
        <end position="19"/>
    </location>
</feature>
<dbReference type="Pfam" id="PF00326">
    <property type="entry name" value="Peptidase_S9"/>
    <property type="match status" value="1"/>
</dbReference>
<dbReference type="InterPro" id="IPR050261">
    <property type="entry name" value="FrsA_esterase"/>
</dbReference>
<evidence type="ECO:0000313" key="4">
    <source>
        <dbReference type="EMBL" id="GGA98334.1"/>
    </source>
</evidence>
<reference evidence="5" key="1">
    <citation type="journal article" date="2019" name="Int. J. Syst. Evol. Microbiol.">
        <title>The Global Catalogue of Microorganisms (GCM) 10K type strain sequencing project: providing services to taxonomists for standard genome sequencing and annotation.</title>
        <authorList>
            <consortium name="The Broad Institute Genomics Platform"/>
            <consortium name="The Broad Institute Genome Sequencing Center for Infectious Disease"/>
            <person name="Wu L."/>
            <person name="Ma J."/>
        </authorList>
    </citation>
    <scope>NUCLEOTIDE SEQUENCE [LARGE SCALE GENOMIC DNA]</scope>
    <source>
        <strain evidence="5">CGMCC 1.10131</strain>
    </source>
</reference>
<evidence type="ECO:0000313" key="5">
    <source>
        <dbReference type="Proteomes" id="UP000651977"/>
    </source>
</evidence>
<sequence>MIIRATIIFIALLSSAAQANEQGENISLTMTESGLLWDKQIQLQATLYKPDGKGPFPLVIFNHGSTGPGQIPASLTINPWQFGRYLKQQNIALLVPMRRGRGGSQGSYKESYNCSVNSVEAGINYASQSLDATMHYVQQQTWIDQDQIVIAGHSRGGLLSVLYAAKHPQWFKGVLNFSGGWMAEQCQITSPTASNLGLFTKAAHNNPLPHLFLYAHNDPYYSDATITSYVQSFKQAGGQVDFQFYSLGSSADGHALFHEYGEFWINDVKRYLQQLGLI</sequence>